<feature type="transmembrane region" description="Helical" evidence="7">
    <location>
        <begin position="655"/>
        <end position="672"/>
    </location>
</feature>
<proteinExistence type="inferred from homology"/>
<dbReference type="eggNOG" id="KOG2614">
    <property type="taxonomic scope" value="Eukaryota"/>
</dbReference>
<evidence type="ECO:0000256" key="3">
    <source>
        <dbReference type="ARBA" id="ARBA00007992"/>
    </source>
</evidence>
<dbReference type="STRING" id="1287681.M7SID3"/>
<dbReference type="HOGENOM" id="CLU_009665_12_0_1"/>
<evidence type="ECO:0000256" key="5">
    <source>
        <dbReference type="ARBA" id="ARBA00022827"/>
    </source>
</evidence>
<dbReference type="SUPFAM" id="SSF51905">
    <property type="entry name" value="FAD/NAD(P)-binding domain"/>
    <property type="match status" value="1"/>
</dbReference>
<dbReference type="EMBL" id="KB706714">
    <property type="protein sequence ID" value="EMR66079.1"/>
    <property type="molecule type" value="Genomic_DNA"/>
</dbReference>
<evidence type="ECO:0000256" key="1">
    <source>
        <dbReference type="ARBA" id="ARBA00001974"/>
    </source>
</evidence>
<keyword evidence="4" id="KW-0285">Flavoprotein</keyword>
<feature type="domain" description="FAD-binding" evidence="8">
    <location>
        <begin position="19"/>
        <end position="365"/>
    </location>
</feature>
<dbReference type="Gene3D" id="3.50.50.60">
    <property type="entry name" value="FAD/NAD(P)-binding domain"/>
    <property type="match status" value="1"/>
</dbReference>
<sequence>MEHHIESDHNAKPRTPPRVIIGGGSITGLSLALMLEKVGIDFVVLEAHESIAPEVGAGIVCNANGFRILDQLGLHDDIMKAATAPVQELNNWWPNGDLHSRHSGFSDILERVIGYPMVVLDRQELLRIMYSHIQDKRKVITDARIVFANEGPSGVQVTTSDGRRFAGDILVGADGVHSFVRQEMWRLAKQEAPGYFSDNEIDHIKCNWITLFGISTLSDSRITTGSANSTFNHGQSFGILSGGSDRRYFFLNKALPKELKGDEIPRYTDTDRDAMVKEHWNDIIQDDITFGELYESKVRAVLVPLEGYVFPKWHFGRIFTLGDAAHKLHVVTGQGAMMGIEDGVVLVNQLVRQINQSSSPSLDTARISEVFDKTQKLRESRSKTLMAESFLTQSLHSWKNAALKFAAVHLVPKLGFDFILGQFLNGVRPGPCLEALPKPERKNLVGFDDEHPDPPSVVRWLAKCFAYIALILCAIWASIWAWSSGSVDGGIQHDPQFSRADGLFKLDMSGTLIIMLVEGWRRTNKTSLLQWPLIWALLVDFIGFPIIAPFFYLVNFWVTSSRGRMEYNALSRPMILPAAKTIFPAIVLFYLLPVAFGAFASYSSTTSGLAWTNQVSLLWPAATGAALITLIGSLIPCEKDAFFGEKYLKYLRAGYKCMFAALTLLHLSTLGWQFKNNFLLFALPAHVSELVWLLAVYSEVRHYHQIKNHLILQVVLIVIAFLVAGPGATAVAFWYWREETNKRSQEKSQVQVVV</sequence>
<feature type="transmembrane region" description="Helical" evidence="7">
    <location>
        <begin position="710"/>
        <end position="736"/>
    </location>
</feature>
<dbReference type="PRINTS" id="PR00420">
    <property type="entry name" value="RNGMNOXGNASE"/>
</dbReference>
<dbReference type="OrthoDB" id="10029326at2759"/>
<dbReference type="InterPro" id="IPR002938">
    <property type="entry name" value="FAD-bd"/>
</dbReference>
<dbReference type="InterPro" id="IPR036188">
    <property type="entry name" value="FAD/NAD-bd_sf"/>
</dbReference>
<evidence type="ECO:0000313" key="10">
    <source>
        <dbReference type="Proteomes" id="UP000012174"/>
    </source>
</evidence>
<gene>
    <name evidence="9" type="ORF">UCREL1_6945</name>
</gene>
<dbReference type="KEGG" id="ela:UCREL1_6945"/>
<evidence type="ECO:0000259" key="8">
    <source>
        <dbReference type="Pfam" id="PF01494"/>
    </source>
</evidence>
<feature type="transmembrane region" description="Helical" evidence="7">
    <location>
        <begin position="617"/>
        <end position="635"/>
    </location>
</feature>
<feature type="transmembrane region" description="Helical" evidence="7">
    <location>
        <begin position="533"/>
        <end position="558"/>
    </location>
</feature>
<keyword evidence="7" id="KW-0812">Transmembrane</keyword>
<feature type="transmembrane region" description="Helical" evidence="7">
    <location>
        <begin position="460"/>
        <end position="482"/>
    </location>
</feature>
<dbReference type="AlphaFoldDB" id="M7SID3"/>
<evidence type="ECO:0000256" key="6">
    <source>
        <dbReference type="ARBA" id="ARBA00023002"/>
    </source>
</evidence>
<dbReference type="Pfam" id="PF01494">
    <property type="entry name" value="FAD_binding_3"/>
    <property type="match status" value="1"/>
</dbReference>
<keyword evidence="5" id="KW-0274">FAD</keyword>
<dbReference type="Proteomes" id="UP000012174">
    <property type="component" value="Unassembled WGS sequence"/>
</dbReference>
<dbReference type="GO" id="GO:0004497">
    <property type="term" value="F:monooxygenase activity"/>
    <property type="evidence" value="ECO:0007669"/>
    <property type="project" value="InterPro"/>
</dbReference>
<dbReference type="PANTHER" id="PTHR47356">
    <property type="entry name" value="FAD-DEPENDENT MONOOXYGENASE ASQG-RELATED"/>
    <property type="match status" value="1"/>
</dbReference>
<keyword evidence="6" id="KW-0560">Oxidoreductase</keyword>
<keyword evidence="7" id="KW-0472">Membrane</keyword>
<feature type="transmembrane region" description="Helical" evidence="7">
    <location>
        <begin position="579"/>
        <end position="602"/>
    </location>
</feature>
<organism evidence="9 10">
    <name type="scientific">Eutypa lata (strain UCR-EL1)</name>
    <name type="common">Grapevine dieback disease fungus</name>
    <name type="synonym">Eutypa armeniacae</name>
    <dbReference type="NCBI Taxonomy" id="1287681"/>
    <lineage>
        <taxon>Eukaryota</taxon>
        <taxon>Fungi</taxon>
        <taxon>Dikarya</taxon>
        <taxon>Ascomycota</taxon>
        <taxon>Pezizomycotina</taxon>
        <taxon>Sordariomycetes</taxon>
        <taxon>Xylariomycetidae</taxon>
        <taxon>Xylariales</taxon>
        <taxon>Diatrypaceae</taxon>
        <taxon>Eutypa</taxon>
    </lineage>
</organism>
<feature type="transmembrane region" description="Helical" evidence="7">
    <location>
        <begin position="678"/>
        <end position="698"/>
    </location>
</feature>
<name>M7SID3_EUTLA</name>
<dbReference type="InterPro" id="IPR050562">
    <property type="entry name" value="FAD_mOase_fung"/>
</dbReference>
<comment type="cofactor">
    <cofactor evidence="1">
        <name>FAD</name>
        <dbReference type="ChEBI" id="CHEBI:57692"/>
    </cofactor>
</comment>
<evidence type="ECO:0000256" key="4">
    <source>
        <dbReference type="ARBA" id="ARBA00022630"/>
    </source>
</evidence>
<dbReference type="GO" id="GO:0071949">
    <property type="term" value="F:FAD binding"/>
    <property type="evidence" value="ECO:0007669"/>
    <property type="project" value="InterPro"/>
</dbReference>
<keyword evidence="10" id="KW-1185">Reference proteome</keyword>
<evidence type="ECO:0000313" key="9">
    <source>
        <dbReference type="EMBL" id="EMR66079.1"/>
    </source>
</evidence>
<protein>
    <submittedName>
        <fullName evidence="9">Putative fad binding domain-containing protein</fullName>
    </submittedName>
</protein>
<evidence type="ECO:0000256" key="7">
    <source>
        <dbReference type="SAM" id="Phobius"/>
    </source>
</evidence>
<dbReference type="OMA" id="YYALEHI"/>
<reference evidence="10" key="1">
    <citation type="journal article" date="2013" name="Genome Announc.">
        <title>Draft genome sequence of the grapevine dieback fungus Eutypa lata UCR-EL1.</title>
        <authorList>
            <person name="Blanco-Ulate B."/>
            <person name="Rolshausen P.E."/>
            <person name="Cantu D."/>
        </authorList>
    </citation>
    <scope>NUCLEOTIDE SEQUENCE [LARGE SCALE GENOMIC DNA]</scope>
    <source>
        <strain evidence="10">UCR-EL1</strain>
    </source>
</reference>
<comment type="similarity">
    <text evidence="3">Belongs to the paxM FAD-dependent monooxygenase family.</text>
</comment>
<evidence type="ECO:0000256" key="2">
    <source>
        <dbReference type="ARBA" id="ARBA00005179"/>
    </source>
</evidence>
<comment type="pathway">
    <text evidence="2">Secondary metabolite biosynthesis.</text>
</comment>
<dbReference type="PANTHER" id="PTHR47356:SF2">
    <property type="entry name" value="FAD-BINDING DOMAIN-CONTAINING PROTEIN-RELATED"/>
    <property type="match status" value="1"/>
</dbReference>
<accession>M7SID3</accession>
<keyword evidence="7" id="KW-1133">Transmembrane helix</keyword>